<evidence type="ECO:0000313" key="1">
    <source>
        <dbReference type="EMBL" id="MCY4747257.1"/>
    </source>
</evidence>
<sequence length="173" mass="18934">MDTASRPLHSPPAVGFDAPFEMLHACHERVLRTLDLLLRLQAHLAAHGADVQARDAARDILRYFDLAAPEHHADEERHVLPRLRALQQHALADRVQAEHRDMDARYAAIRPGLWALAQDGRVPATGLWSAFAALYRAHVALEESLAYPPAAAGLDGPALAAMGAEMAARRRAP</sequence>
<accession>A0ACC6CFX0</accession>
<dbReference type="Proteomes" id="UP001076464">
    <property type="component" value="Unassembled WGS sequence"/>
</dbReference>
<evidence type="ECO:0000313" key="2">
    <source>
        <dbReference type="Proteomes" id="UP001076464"/>
    </source>
</evidence>
<proteinExistence type="predicted"/>
<protein>
    <submittedName>
        <fullName evidence="1">Hemerythrin domain-containing protein</fullName>
    </submittedName>
</protein>
<gene>
    <name evidence="1" type="ORF">NYO99_19950</name>
</gene>
<name>A0ACC6CFX0_9BURK</name>
<dbReference type="EMBL" id="JAPPUY010000006">
    <property type="protein sequence ID" value="MCY4747257.1"/>
    <property type="molecule type" value="Genomic_DNA"/>
</dbReference>
<keyword evidence="2" id="KW-1185">Reference proteome</keyword>
<reference evidence="1" key="1">
    <citation type="submission" date="2022-08" db="EMBL/GenBank/DDBJ databases">
        <title>Genome sequencing of Pelomonas sp. UHG3.</title>
        <authorList>
            <person name="So Y."/>
        </authorList>
    </citation>
    <scope>NUCLEOTIDE SEQUENCE</scope>
    <source>
        <strain evidence="1">UHG3</strain>
    </source>
</reference>
<comment type="caution">
    <text evidence="1">The sequence shown here is derived from an EMBL/GenBank/DDBJ whole genome shotgun (WGS) entry which is preliminary data.</text>
</comment>
<organism evidence="1 2">
    <name type="scientific">Roseateles hydrophilus</name>
    <dbReference type="NCBI Taxonomy" id="2975054"/>
    <lineage>
        <taxon>Bacteria</taxon>
        <taxon>Pseudomonadati</taxon>
        <taxon>Pseudomonadota</taxon>
        <taxon>Betaproteobacteria</taxon>
        <taxon>Burkholderiales</taxon>
        <taxon>Sphaerotilaceae</taxon>
        <taxon>Roseateles</taxon>
    </lineage>
</organism>